<dbReference type="STRING" id="6248.A0A0K0EQ79"/>
<keyword evidence="4" id="KW-0406">Ion transport</keyword>
<evidence type="ECO:0000256" key="4">
    <source>
        <dbReference type="RuleBase" id="RU367022"/>
    </source>
</evidence>
<comment type="subcellular location">
    <subcellularLocation>
        <location evidence="4">Membrane</location>
        <topology evidence="4">Multi-pass membrane protein</topology>
    </subcellularLocation>
</comment>
<proteinExistence type="inferred from homology"/>
<dbReference type="WBParaSite" id="SSTP_0001160800.1">
    <property type="protein sequence ID" value="SSTP_0001160800.1"/>
    <property type="gene ID" value="SSTP_0001160800"/>
</dbReference>
<dbReference type="PANTHER" id="PTHR12483:SF127">
    <property type="entry name" value="COPPER TRANSPORT PROTEIN"/>
    <property type="match status" value="1"/>
</dbReference>
<organism evidence="6">
    <name type="scientific">Strongyloides stercoralis</name>
    <name type="common">Threadworm</name>
    <dbReference type="NCBI Taxonomy" id="6248"/>
    <lineage>
        <taxon>Eukaryota</taxon>
        <taxon>Metazoa</taxon>
        <taxon>Ecdysozoa</taxon>
        <taxon>Nematoda</taxon>
        <taxon>Chromadorea</taxon>
        <taxon>Rhabditida</taxon>
        <taxon>Tylenchina</taxon>
        <taxon>Panagrolaimomorpha</taxon>
        <taxon>Strongyloidoidea</taxon>
        <taxon>Strongyloididae</taxon>
        <taxon>Strongyloides</taxon>
    </lineage>
</organism>
<name>A0A0K0EQ79_STRER</name>
<reference evidence="6" key="1">
    <citation type="submission" date="2015-08" db="UniProtKB">
        <authorList>
            <consortium name="WormBaseParasite"/>
        </authorList>
    </citation>
    <scope>IDENTIFICATION</scope>
</reference>
<keyword evidence="4" id="KW-0813">Transport</keyword>
<sequence length="274" mass="31093">MDHSNHHDHSEHHNHVMMTTTTTTTHSPFIDHSGHHQEMDHSIHQGMDHSMHQGMDHSMHQGMDHSMHQGMDHSMHQGMDHSMHHGMDHSMKMWFHGGSNEVILFDFWRINSFSGLLFSCMIIFILAACYEGLKWFRVYIQTEANKGNLLKIFNSKSSKKDRDSATRLDGEKAVPLNTPCCKNSECPENKSTSIKGCKSRNSASNNPCLRIVLAFLYIIQLTLAYCLMLITMTYNIYLGAAVVFGAGLGNYLFSGIKCSKDEDQIQSYAEDACH</sequence>
<keyword evidence="2 4" id="KW-1133">Transmembrane helix</keyword>
<evidence type="ECO:0000313" key="6">
    <source>
        <dbReference type="WBParaSite" id="SSTP_0001160800.1"/>
    </source>
</evidence>
<evidence type="ECO:0000256" key="3">
    <source>
        <dbReference type="ARBA" id="ARBA00023136"/>
    </source>
</evidence>
<evidence type="ECO:0000256" key="1">
    <source>
        <dbReference type="ARBA" id="ARBA00022692"/>
    </source>
</evidence>
<keyword evidence="4" id="KW-0187">Copper transport</keyword>
<keyword evidence="1 4" id="KW-0812">Transmembrane</keyword>
<feature type="transmembrane region" description="Helical" evidence="4">
    <location>
        <begin position="236"/>
        <end position="253"/>
    </location>
</feature>
<protein>
    <recommendedName>
        <fullName evidence="4">Copper transport protein</fullName>
    </recommendedName>
</protein>
<comment type="similarity">
    <text evidence="4">Belongs to the copper transporter (Ctr) (TC 1.A.56) family. SLC31A subfamily.</text>
</comment>
<evidence type="ECO:0000313" key="5">
    <source>
        <dbReference type="Proteomes" id="UP000035681"/>
    </source>
</evidence>
<dbReference type="Proteomes" id="UP000035681">
    <property type="component" value="Unplaced"/>
</dbReference>
<dbReference type="GO" id="GO:0016020">
    <property type="term" value="C:membrane"/>
    <property type="evidence" value="ECO:0007669"/>
    <property type="project" value="UniProtKB-SubCell"/>
</dbReference>
<keyword evidence="3 4" id="KW-0472">Membrane</keyword>
<feature type="transmembrane region" description="Helical" evidence="4">
    <location>
        <begin position="110"/>
        <end position="130"/>
    </location>
</feature>
<evidence type="ECO:0000256" key="2">
    <source>
        <dbReference type="ARBA" id="ARBA00022989"/>
    </source>
</evidence>
<keyword evidence="4" id="KW-0186">Copper</keyword>
<keyword evidence="5" id="KW-1185">Reference proteome</keyword>
<dbReference type="WBParaSite" id="TCONS_00000525.p1">
    <property type="protein sequence ID" value="TCONS_00000525.p1"/>
    <property type="gene ID" value="XLOC_000530"/>
</dbReference>
<dbReference type="Pfam" id="PF04145">
    <property type="entry name" value="Ctr"/>
    <property type="match status" value="1"/>
</dbReference>
<dbReference type="GO" id="GO:0005375">
    <property type="term" value="F:copper ion transmembrane transporter activity"/>
    <property type="evidence" value="ECO:0007669"/>
    <property type="project" value="UniProtKB-UniRule"/>
</dbReference>
<dbReference type="PANTHER" id="PTHR12483">
    <property type="entry name" value="SOLUTE CARRIER FAMILY 31 COPPER TRANSPORTERS"/>
    <property type="match status" value="1"/>
</dbReference>
<feature type="transmembrane region" description="Helical" evidence="4">
    <location>
        <begin position="208"/>
        <end position="230"/>
    </location>
</feature>
<dbReference type="InterPro" id="IPR007274">
    <property type="entry name" value="Cop_transporter"/>
</dbReference>
<accession>A0A0K0EQ79</accession>
<dbReference type="AlphaFoldDB" id="A0A0K0EQ79"/>